<name>A0A2Z2NN63_9GAMM</name>
<evidence type="ECO:0000313" key="1">
    <source>
        <dbReference type="EMBL" id="ASJ71361.1"/>
    </source>
</evidence>
<gene>
    <name evidence="1" type="ORF">IMCC3135_06270</name>
</gene>
<keyword evidence="2" id="KW-1185">Reference proteome</keyword>
<sequence>MVHSTGPQAWLLPAGLRSHDISLKGPARVNSGTPRLHLQHGPIDVIIEAVGRADEVEKSYQQAGQAFSSVLDVLVAQLALLRQTISDEYETDRFSGDIARRMFRAAEPFRDYWVTPMIAVAGAVADHLLAAMRTGRELDRIQVNNGGDIALYLSPDSTCRIGICTSTSSTQHADVISLHADSGIGGVATSGWQGRSYSLGIADAVTVLADDAASADAAATLIANAIDLPDSSKVRRVAANCLSPDSDLGERLVTIAVERLCAAEKQSALQTGCTCARQLLERGLIAGAYLNLQGSSRVVGATFDDINLTLASTGI</sequence>
<dbReference type="PIRSF" id="PIRSF006421">
    <property type="entry name" value="UCP006421"/>
    <property type="match status" value="1"/>
</dbReference>
<dbReference type="RefSeq" id="WP_088916810.1">
    <property type="nucleotide sequence ID" value="NZ_CP018632.1"/>
</dbReference>
<proteinExistence type="predicted"/>
<evidence type="ECO:0000313" key="2">
    <source>
        <dbReference type="Proteomes" id="UP000250079"/>
    </source>
</evidence>
<dbReference type="InterPro" id="IPR003374">
    <property type="entry name" value="ApbE-like_sf"/>
</dbReference>
<protein>
    <submittedName>
        <fullName evidence="1">Uncharacterized protein</fullName>
    </submittedName>
</protein>
<organism evidence="1 2">
    <name type="scientific">Granulosicoccus antarcticus IMCC3135</name>
    <dbReference type="NCBI Taxonomy" id="1192854"/>
    <lineage>
        <taxon>Bacteria</taxon>
        <taxon>Pseudomonadati</taxon>
        <taxon>Pseudomonadota</taxon>
        <taxon>Gammaproteobacteria</taxon>
        <taxon>Chromatiales</taxon>
        <taxon>Granulosicoccaceae</taxon>
        <taxon>Granulosicoccus</taxon>
    </lineage>
</organism>
<dbReference type="AlphaFoldDB" id="A0A2Z2NN63"/>
<dbReference type="NCBIfam" id="NF003322">
    <property type="entry name" value="PRK04334.1-2"/>
    <property type="match status" value="1"/>
</dbReference>
<reference evidence="1 2" key="1">
    <citation type="submission" date="2016-12" db="EMBL/GenBank/DDBJ databases">
        <authorList>
            <person name="Song W.-J."/>
            <person name="Kurnit D.M."/>
        </authorList>
    </citation>
    <scope>NUCLEOTIDE SEQUENCE [LARGE SCALE GENOMIC DNA]</scope>
    <source>
        <strain evidence="1 2">IMCC3135</strain>
    </source>
</reference>
<dbReference type="EMBL" id="CP018632">
    <property type="protein sequence ID" value="ASJ71361.1"/>
    <property type="molecule type" value="Genomic_DNA"/>
</dbReference>
<dbReference type="InterPro" id="IPR007183">
    <property type="entry name" value="UPF0280"/>
</dbReference>
<dbReference type="OrthoDB" id="9814719at2"/>
<dbReference type="Gene3D" id="3.10.520.10">
    <property type="entry name" value="ApbE-like domains"/>
    <property type="match status" value="1"/>
</dbReference>
<dbReference type="Proteomes" id="UP000250079">
    <property type="component" value="Chromosome"/>
</dbReference>
<accession>A0A2Z2NN63</accession>
<dbReference type="KEGG" id="gai:IMCC3135_06270"/>
<dbReference type="SUPFAM" id="SSF143631">
    <property type="entry name" value="ApbE-like"/>
    <property type="match status" value="1"/>
</dbReference>